<dbReference type="Proteomes" id="UP000319353">
    <property type="component" value="Unassembled WGS sequence"/>
</dbReference>
<proteinExistence type="predicted"/>
<name>A0A537KRG7_9BACT</name>
<comment type="subcellular location">
    <subcellularLocation>
        <location evidence="1">Cell membrane</location>
        <topology evidence="1">Multi-pass membrane protein</topology>
    </subcellularLocation>
</comment>
<evidence type="ECO:0000313" key="7">
    <source>
        <dbReference type="Proteomes" id="UP000319353"/>
    </source>
</evidence>
<dbReference type="Pfam" id="PF19300">
    <property type="entry name" value="BPD_transp_1_N"/>
    <property type="match status" value="1"/>
</dbReference>
<dbReference type="AlphaFoldDB" id="A0A537KRG7"/>
<evidence type="ECO:0000256" key="3">
    <source>
        <dbReference type="ARBA" id="ARBA00022475"/>
    </source>
</evidence>
<reference evidence="6 7" key="1">
    <citation type="journal article" date="2019" name="Nat. Microbiol.">
        <title>Mediterranean grassland soil C-N compound turnover is dependent on rainfall and depth, and is mediated by genomically divergent microorganisms.</title>
        <authorList>
            <person name="Diamond S."/>
            <person name="Andeer P.F."/>
            <person name="Li Z."/>
            <person name="Crits-Christoph A."/>
            <person name="Burstein D."/>
            <person name="Anantharaman K."/>
            <person name="Lane K.R."/>
            <person name="Thomas B.C."/>
            <person name="Pan C."/>
            <person name="Northen T.R."/>
            <person name="Banfield J.F."/>
        </authorList>
    </citation>
    <scope>NUCLEOTIDE SEQUENCE [LARGE SCALE GENOMIC DNA]</scope>
    <source>
        <strain evidence="6">NP_4</strain>
    </source>
</reference>
<keyword evidence="2" id="KW-0813">Transport</keyword>
<evidence type="ECO:0000256" key="4">
    <source>
        <dbReference type="SAM" id="Phobius"/>
    </source>
</evidence>
<dbReference type="InterPro" id="IPR045621">
    <property type="entry name" value="BPD_transp_1_N"/>
</dbReference>
<evidence type="ECO:0000256" key="2">
    <source>
        <dbReference type="ARBA" id="ARBA00022448"/>
    </source>
</evidence>
<dbReference type="GO" id="GO:0005886">
    <property type="term" value="C:plasma membrane"/>
    <property type="evidence" value="ECO:0007669"/>
    <property type="project" value="UniProtKB-SubCell"/>
</dbReference>
<dbReference type="PANTHER" id="PTHR43163">
    <property type="entry name" value="DIPEPTIDE TRANSPORT SYSTEM PERMEASE PROTEIN DPPB-RELATED"/>
    <property type="match status" value="1"/>
</dbReference>
<dbReference type="PANTHER" id="PTHR43163:SF6">
    <property type="entry name" value="DIPEPTIDE TRANSPORT SYSTEM PERMEASE PROTEIN DPPB-RELATED"/>
    <property type="match status" value="1"/>
</dbReference>
<feature type="domain" description="ABC transporter type 1 GsiC-like N-terminal" evidence="5">
    <location>
        <begin position="1"/>
        <end position="76"/>
    </location>
</feature>
<sequence>MLKFLRRRLLQLAPVLLGVSILVFFGMHLIPGDVAQLLLGDKGTDADLQRIRHQLGLDRPVYIQYVRFLGGILQGDFGVSIRTRQPVIWE</sequence>
<protein>
    <submittedName>
        <fullName evidence="6">ABC transporter permease</fullName>
    </submittedName>
</protein>
<keyword evidence="3" id="KW-1003">Cell membrane</keyword>
<accession>A0A537KRG7</accession>
<keyword evidence="4" id="KW-0812">Transmembrane</keyword>
<evidence type="ECO:0000259" key="5">
    <source>
        <dbReference type="Pfam" id="PF19300"/>
    </source>
</evidence>
<feature type="non-terminal residue" evidence="6">
    <location>
        <position position="90"/>
    </location>
</feature>
<dbReference type="EMBL" id="VBAL01000172">
    <property type="protein sequence ID" value="TMI98347.1"/>
    <property type="molecule type" value="Genomic_DNA"/>
</dbReference>
<organism evidence="6 7">
    <name type="scientific">Candidatus Segetimicrobium genomatis</name>
    <dbReference type="NCBI Taxonomy" id="2569760"/>
    <lineage>
        <taxon>Bacteria</taxon>
        <taxon>Bacillati</taxon>
        <taxon>Candidatus Sysuimicrobiota</taxon>
        <taxon>Candidatus Sysuimicrobiia</taxon>
        <taxon>Candidatus Sysuimicrobiales</taxon>
        <taxon>Candidatus Segetimicrobiaceae</taxon>
        <taxon>Candidatus Segetimicrobium</taxon>
    </lineage>
</organism>
<gene>
    <name evidence="6" type="ORF">E6H01_12445</name>
</gene>
<keyword evidence="4" id="KW-0472">Membrane</keyword>
<feature type="transmembrane region" description="Helical" evidence="4">
    <location>
        <begin position="12"/>
        <end position="30"/>
    </location>
</feature>
<evidence type="ECO:0000256" key="1">
    <source>
        <dbReference type="ARBA" id="ARBA00004651"/>
    </source>
</evidence>
<keyword evidence="4" id="KW-1133">Transmembrane helix</keyword>
<evidence type="ECO:0000313" key="6">
    <source>
        <dbReference type="EMBL" id="TMI98347.1"/>
    </source>
</evidence>
<comment type="caution">
    <text evidence="6">The sequence shown here is derived from an EMBL/GenBank/DDBJ whole genome shotgun (WGS) entry which is preliminary data.</text>
</comment>